<dbReference type="OrthoDB" id="10259639at2759"/>
<dbReference type="AlphaFoldDB" id="A0A034W4C1"/>
<dbReference type="PANTHER" id="PTHR13292">
    <property type="entry name" value="AUTOPHAGY-RELATED PROTEIN 101"/>
    <property type="match status" value="1"/>
</dbReference>
<dbReference type="OMA" id="TMNCRSE"/>
<organism evidence="4">
    <name type="scientific">Bactrocera dorsalis</name>
    <name type="common">Oriental fruit fly</name>
    <name type="synonym">Dacus dorsalis</name>
    <dbReference type="NCBI Taxonomy" id="27457"/>
    <lineage>
        <taxon>Eukaryota</taxon>
        <taxon>Metazoa</taxon>
        <taxon>Ecdysozoa</taxon>
        <taxon>Arthropoda</taxon>
        <taxon>Hexapoda</taxon>
        <taxon>Insecta</taxon>
        <taxon>Pterygota</taxon>
        <taxon>Neoptera</taxon>
        <taxon>Endopterygota</taxon>
        <taxon>Diptera</taxon>
        <taxon>Brachycera</taxon>
        <taxon>Muscomorpha</taxon>
        <taxon>Tephritoidea</taxon>
        <taxon>Tephritidae</taxon>
        <taxon>Bactrocera</taxon>
        <taxon>Bactrocera</taxon>
    </lineage>
</organism>
<evidence type="ECO:0000313" key="5">
    <source>
        <dbReference type="Proteomes" id="UP001652620"/>
    </source>
</evidence>
<dbReference type="Pfam" id="PF07855">
    <property type="entry name" value="ATG101"/>
    <property type="match status" value="1"/>
</dbReference>
<protein>
    <recommendedName>
        <fullName evidence="2">Autophagy-related protein 101</fullName>
    </recommendedName>
</protein>
<reference evidence="4" key="1">
    <citation type="journal article" date="2014" name="BMC Genomics">
        <title>Characterizing the developmental transcriptome of the oriental fruit fly, Bactrocera dorsalis (Diptera: Tephritidae) through comparative genomic analysis with Drosophila melanogaster utilizing modENCODE datasets.</title>
        <authorList>
            <person name="Geib S.M."/>
            <person name="Calla B."/>
            <person name="Hall B."/>
            <person name="Hou S."/>
            <person name="Manoukis N.C."/>
        </authorList>
    </citation>
    <scope>NUCLEOTIDE SEQUENCE</scope>
    <source>
        <strain evidence="4">Punador</strain>
    </source>
</reference>
<dbReference type="Proteomes" id="UP001652620">
    <property type="component" value="Chromosome 4"/>
</dbReference>
<evidence type="ECO:0000256" key="1">
    <source>
        <dbReference type="ARBA" id="ARBA00007130"/>
    </source>
</evidence>
<sequence length="218" mass="25227">MNARSQVFDLTIEGRQVDEAVASIFHTVLFHRCQGKYMYTGDAQYSIGTIGYTDVDCDFIDFTYVCCTSQGLLRTVKRAINVFSEKLRSNESCGSGQISLEFFQKRKSRWLFQQECIPWEVWTVHLDLIKYENADDRQISRENVSDLLTEKVIYITELMNRSDYVPKTPSQSELDLIFDTSYPDVQPYLFKFDYTTAGSQTPSVTNTVKKIIKETFTL</sequence>
<keyword evidence="5" id="KW-1185">Reference proteome</keyword>
<dbReference type="GO" id="GO:0019901">
    <property type="term" value="F:protein kinase binding"/>
    <property type="evidence" value="ECO:0007669"/>
    <property type="project" value="TreeGrafter"/>
</dbReference>
<evidence type="ECO:0000256" key="3">
    <source>
        <dbReference type="ARBA" id="ARBA00023006"/>
    </source>
</evidence>
<evidence type="ECO:0000256" key="2">
    <source>
        <dbReference type="ARBA" id="ARBA00018874"/>
    </source>
</evidence>
<dbReference type="GO" id="GO:0000045">
    <property type="term" value="P:autophagosome assembly"/>
    <property type="evidence" value="ECO:0007669"/>
    <property type="project" value="TreeGrafter"/>
</dbReference>
<proteinExistence type="inferred from homology"/>
<evidence type="ECO:0000313" key="6">
    <source>
        <dbReference type="RefSeq" id="XP_011202869.1"/>
    </source>
</evidence>
<evidence type="ECO:0000313" key="4">
    <source>
        <dbReference type="EMBL" id="JAC49142.1"/>
    </source>
</evidence>
<dbReference type="InterPro" id="IPR012445">
    <property type="entry name" value="ATG101"/>
</dbReference>
<name>A0A034W4C1_BACDO</name>
<dbReference type="EMBL" id="GAKP01009810">
    <property type="protein sequence ID" value="JAC49142.1"/>
    <property type="molecule type" value="Transcribed_RNA"/>
</dbReference>
<dbReference type="EMBL" id="GAKP01009818">
    <property type="protein sequence ID" value="JAC49134.1"/>
    <property type="molecule type" value="Transcribed_RNA"/>
</dbReference>
<dbReference type="KEGG" id="bdr:105225893"/>
<dbReference type="RefSeq" id="XP_011202869.1">
    <property type="nucleotide sequence ID" value="XM_011204567.3"/>
</dbReference>
<gene>
    <name evidence="4" type="primary">ATGA1</name>
    <name evidence="6" type="synonym">LOC105225893</name>
</gene>
<dbReference type="GO" id="GO:0000407">
    <property type="term" value="C:phagophore assembly site"/>
    <property type="evidence" value="ECO:0007669"/>
    <property type="project" value="TreeGrafter"/>
</dbReference>
<reference evidence="6" key="2">
    <citation type="submission" date="2025-04" db="UniProtKB">
        <authorList>
            <consortium name="RefSeq"/>
        </authorList>
    </citation>
    <scope>IDENTIFICATION</scope>
    <source>
        <strain evidence="6">Punador</strain>
    </source>
</reference>
<accession>A0A034W4C1</accession>
<dbReference type="GO" id="GO:1990316">
    <property type="term" value="C:Atg1/ULK1 kinase complex"/>
    <property type="evidence" value="ECO:0007669"/>
    <property type="project" value="TreeGrafter"/>
</dbReference>
<keyword evidence="3" id="KW-0072">Autophagy</keyword>
<dbReference type="CTD" id="60673"/>
<dbReference type="GeneID" id="105225893"/>
<dbReference type="PANTHER" id="PTHR13292:SF0">
    <property type="entry name" value="AUTOPHAGY-RELATED PROTEIN 101"/>
    <property type="match status" value="1"/>
</dbReference>
<comment type="similarity">
    <text evidence="1">Belongs to the ATG101 family.</text>
</comment>